<dbReference type="Proteomes" id="UP000077856">
    <property type="component" value="Chromosome"/>
</dbReference>
<feature type="domain" description="CdaR GGDEF-like" evidence="4">
    <location>
        <begin position="149"/>
        <end position="288"/>
    </location>
</feature>
<feature type="domain" description="PucR C-terminal helix-turn-helix" evidence="3">
    <location>
        <begin position="340"/>
        <end position="397"/>
    </location>
</feature>
<dbReference type="Pfam" id="PF05651">
    <property type="entry name" value="Diacid_rec"/>
    <property type="match status" value="1"/>
</dbReference>
<dbReference type="PANTHER" id="PTHR33744:SF15">
    <property type="entry name" value="CARBOHYDRATE DIACID REGULATOR"/>
    <property type="match status" value="1"/>
</dbReference>
<dbReference type="AlphaFoldDB" id="A0A160MBS9"/>
<dbReference type="PANTHER" id="PTHR33744">
    <property type="entry name" value="CARBOHYDRATE DIACID REGULATOR"/>
    <property type="match status" value="1"/>
</dbReference>
<reference evidence="5 6" key="1">
    <citation type="submission" date="2016-04" db="EMBL/GenBank/DDBJ databases">
        <title>Complete genome sequence of Bacillus oceanisediminis strain 2691.</title>
        <authorList>
            <person name="Jeong H."/>
            <person name="Kim H.J."/>
            <person name="Lee D.-W."/>
        </authorList>
    </citation>
    <scope>NUCLEOTIDE SEQUENCE [LARGE SCALE GENOMIC DNA]</scope>
    <source>
        <strain evidence="5 6">2691</strain>
    </source>
</reference>
<dbReference type="InterPro" id="IPR009057">
    <property type="entry name" value="Homeodomain-like_sf"/>
</dbReference>
<protein>
    <submittedName>
        <fullName evidence="5">Transcriptional regulator</fullName>
    </submittedName>
</protein>
<gene>
    <name evidence="5" type="ORF">A361_14550</name>
</gene>
<dbReference type="Gene3D" id="1.10.10.2840">
    <property type="entry name" value="PucR C-terminal helix-turn-helix domain"/>
    <property type="match status" value="1"/>
</dbReference>
<proteinExistence type="inferred from homology"/>
<dbReference type="InterPro" id="IPR008599">
    <property type="entry name" value="Diacid_rec"/>
</dbReference>
<comment type="similarity">
    <text evidence="1">Belongs to the CdaR family.</text>
</comment>
<organism evidence="5 6">
    <name type="scientific">Cytobacillus oceanisediminis 2691</name>
    <dbReference type="NCBI Taxonomy" id="1196031"/>
    <lineage>
        <taxon>Bacteria</taxon>
        <taxon>Bacillati</taxon>
        <taxon>Bacillota</taxon>
        <taxon>Bacilli</taxon>
        <taxon>Bacillales</taxon>
        <taxon>Bacillaceae</taxon>
        <taxon>Cytobacillus</taxon>
    </lineage>
</organism>
<dbReference type="STRING" id="1196031.A361_14550"/>
<dbReference type="Pfam" id="PF13556">
    <property type="entry name" value="HTH_30"/>
    <property type="match status" value="1"/>
</dbReference>
<evidence type="ECO:0000259" key="2">
    <source>
        <dbReference type="Pfam" id="PF05651"/>
    </source>
</evidence>
<accession>A0A160MBS9</accession>
<dbReference type="InterPro" id="IPR051448">
    <property type="entry name" value="CdaR-like_regulators"/>
</dbReference>
<evidence type="ECO:0000259" key="3">
    <source>
        <dbReference type="Pfam" id="PF13556"/>
    </source>
</evidence>
<evidence type="ECO:0000313" key="6">
    <source>
        <dbReference type="Proteomes" id="UP000077856"/>
    </source>
</evidence>
<dbReference type="Pfam" id="PF17853">
    <property type="entry name" value="GGDEF_2"/>
    <property type="match status" value="1"/>
</dbReference>
<name>A0A160MBS9_9BACI</name>
<dbReference type="EMBL" id="CP015506">
    <property type="protein sequence ID" value="AND40320.1"/>
    <property type="molecule type" value="Genomic_DNA"/>
</dbReference>
<dbReference type="InterPro" id="IPR041522">
    <property type="entry name" value="CdaR_GGDEF"/>
</dbReference>
<evidence type="ECO:0000313" key="5">
    <source>
        <dbReference type="EMBL" id="AND40320.1"/>
    </source>
</evidence>
<dbReference type="KEGG" id="bon:A361_14550"/>
<dbReference type="eggNOG" id="COG3835">
    <property type="taxonomic scope" value="Bacteria"/>
</dbReference>
<evidence type="ECO:0000256" key="1">
    <source>
        <dbReference type="ARBA" id="ARBA00006754"/>
    </source>
</evidence>
<feature type="domain" description="Putative sugar diacid recognition" evidence="2">
    <location>
        <begin position="5"/>
        <end position="134"/>
    </location>
</feature>
<dbReference type="InterPro" id="IPR025736">
    <property type="entry name" value="PucR_C-HTH_dom"/>
</dbReference>
<sequence>MSFLKEISQLIVENTSNIIEYPISISDNKGIIIGSSDTSRLGSFHQASLEIVERKTTIAYEINEVKKLNNVLPGVAAPIMTNHEPIGVLGIVGEPAEVRKYAQLVKSHVELMCHEYLKKEMTAIESKTLDNLIRYLLNSQKPEDLEYSIRYAKMLGFDLEPDHSRICLLIEFEIGMDSSHLAKDGQTCDKYSWHFLQNNFSEILSYYLMDSKEDILSPLTLDQFLLIKVMNKDEPQDLFIKRLEHKIQRLLRYLEKEKNCTANISIGSANKGALGIKVSYQAALQALTAGKQSNRSPKIFYYNDWNIIFELLGNGLNQYVNERLKEKLEAFINHVNFRTLAQTFMAYCKCNMNMSETARMLFLHRNSLVYRMEKINELTSLDISRFDHCMLLFFAIKNSGISAARLQETKNPLVPGHAEDAALSSK</sequence>
<dbReference type="SUPFAM" id="SSF46689">
    <property type="entry name" value="Homeodomain-like"/>
    <property type="match status" value="1"/>
</dbReference>
<evidence type="ECO:0000259" key="4">
    <source>
        <dbReference type="Pfam" id="PF17853"/>
    </source>
</evidence>
<dbReference type="InterPro" id="IPR042070">
    <property type="entry name" value="PucR_C-HTH_sf"/>
</dbReference>